<sequence length="134" mass="14526">MMKPCNRVFAALALLALAAPGWTQAVVEDAPMLRLECGGIGLEESERMRAEIDMHALTVFFSTTAGGWVTDVETRVDEPLSGQRVEASCGPIGQADVPAPGRYRISASYAGARQEHWVDLVPQGGARLSLRWQE</sequence>
<feature type="signal peptide" evidence="1">
    <location>
        <begin position="1"/>
        <end position="25"/>
    </location>
</feature>
<organism evidence="2 3">
    <name type="scientific">Thauera aminoaromatica</name>
    <dbReference type="NCBI Taxonomy" id="164330"/>
    <lineage>
        <taxon>Bacteria</taxon>
        <taxon>Pseudomonadati</taxon>
        <taxon>Pseudomonadota</taxon>
        <taxon>Betaproteobacteria</taxon>
        <taxon>Rhodocyclales</taxon>
        <taxon>Zoogloeaceae</taxon>
        <taxon>Thauera</taxon>
    </lineage>
</organism>
<dbReference type="HOGENOM" id="CLU_1955098_0_0_4"/>
<accession>C4ZMY0</accession>
<dbReference type="eggNOG" id="ENOG50337YP">
    <property type="taxonomic scope" value="Bacteria"/>
</dbReference>
<dbReference type="AlphaFoldDB" id="C4ZMY0"/>
<gene>
    <name evidence="2" type="ordered locus">Tmz1t_0619</name>
</gene>
<feature type="chain" id="PRO_5002947400" description="YtkA-like domain-containing protein" evidence="1">
    <location>
        <begin position="26"/>
        <end position="134"/>
    </location>
</feature>
<dbReference type="KEGG" id="tmz:Tmz1t_0619"/>
<proteinExistence type="predicted"/>
<dbReference type="EMBL" id="CP001281">
    <property type="protein sequence ID" value="ACK53392.1"/>
    <property type="molecule type" value="Genomic_DNA"/>
</dbReference>
<evidence type="ECO:0008006" key="4">
    <source>
        <dbReference type="Google" id="ProtNLM"/>
    </source>
</evidence>
<name>C4ZMY0_THASP</name>
<evidence type="ECO:0000313" key="2">
    <source>
        <dbReference type="EMBL" id="ACK53392.1"/>
    </source>
</evidence>
<reference evidence="3" key="1">
    <citation type="submission" date="2009-05" db="EMBL/GenBank/DDBJ databases">
        <title>Complete sequence of chromosome of Thauera sp. MZ1T.</title>
        <authorList>
            <consortium name="US DOE Joint Genome Institute"/>
            <person name="Lucas S."/>
            <person name="Copeland A."/>
            <person name="Lapidus A."/>
            <person name="Glavina del Rio T."/>
            <person name="Dalin E."/>
            <person name="Tice H."/>
            <person name="Bruce D."/>
            <person name="Goodwin L."/>
            <person name="Pitluck S."/>
            <person name="Sims D."/>
            <person name="Brettin T."/>
            <person name="Detter J.C."/>
            <person name="Han C."/>
            <person name="Larimer F."/>
            <person name="Land M."/>
            <person name="Hauser L."/>
            <person name="Kyrpides N."/>
            <person name="Mikhailova N."/>
            <person name="Sayler G.S."/>
        </authorList>
    </citation>
    <scope>NUCLEOTIDE SEQUENCE [LARGE SCALE GENOMIC DNA]</scope>
    <source>
        <strain evidence="3">MZ1T</strain>
    </source>
</reference>
<dbReference type="OrthoDB" id="8926484at2"/>
<dbReference type="RefSeq" id="WP_012584546.1">
    <property type="nucleotide sequence ID" value="NC_011662.2"/>
</dbReference>
<protein>
    <recommendedName>
        <fullName evidence="4">YtkA-like domain-containing protein</fullName>
    </recommendedName>
</protein>
<dbReference type="Proteomes" id="UP000002186">
    <property type="component" value="Chromosome"/>
</dbReference>
<reference evidence="2 3" key="2">
    <citation type="journal article" date="2012" name="Stand. Genomic Sci.">
        <title>Complete genome sequence of Thauera aminoaromatica strain MZ1T.</title>
        <authorList>
            <person name="Jiang K."/>
            <person name="Sanseverino J."/>
            <person name="Chauhan A."/>
            <person name="Lucas S."/>
            <person name="Copeland A."/>
            <person name="Lapidus A."/>
            <person name="Del Rio T.G."/>
            <person name="Dalin E."/>
            <person name="Tice H."/>
            <person name="Bruce D."/>
            <person name="Goodwin L."/>
            <person name="Pitluck S."/>
            <person name="Sims D."/>
            <person name="Brettin T."/>
            <person name="Detter J.C."/>
            <person name="Han C."/>
            <person name="Chang Y.J."/>
            <person name="Larimer F."/>
            <person name="Land M."/>
            <person name="Hauser L."/>
            <person name="Kyrpides N.C."/>
            <person name="Mikhailova N."/>
            <person name="Moser S."/>
            <person name="Jegier P."/>
            <person name="Close D."/>
            <person name="Debruyn J.M."/>
            <person name="Wang Y."/>
            <person name="Layton A.C."/>
            <person name="Allen M.S."/>
            <person name="Sayler G.S."/>
        </authorList>
    </citation>
    <scope>NUCLEOTIDE SEQUENCE [LARGE SCALE GENOMIC DNA]</scope>
    <source>
        <strain evidence="2 3">MZ1T</strain>
    </source>
</reference>
<evidence type="ECO:0000256" key="1">
    <source>
        <dbReference type="SAM" id="SignalP"/>
    </source>
</evidence>
<keyword evidence="3" id="KW-1185">Reference proteome</keyword>
<dbReference type="STRING" id="85643.Tmz1t_0619"/>
<keyword evidence="1" id="KW-0732">Signal</keyword>
<evidence type="ECO:0000313" key="3">
    <source>
        <dbReference type="Proteomes" id="UP000002186"/>
    </source>
</evidence>